<reference evidence="6 7" key="1">
    <citation type="submission" date="2019-10" db="EMBL/GenBank/DDBJ databases">
        <title>Cognatihalovulum marinum gen. nov. sp. nov., a new member of the family Rhodobacteraceae isolated from deep seawater of the Northwest Indian Ocean.</title>
        <authorList>
            <person name="Ruan C."/>
            <person name="Wang J."/>
            <person name="Zheng X."/>
            <person name="Song L."/>
            <person name="Zhu Y."/>
            <person name="Huang Y."/>
            <person name="Lu Z."/>
            <person name="Du W."/>
            <person name="Huang L."/>
            <person name="Dai X."/>
        </authorList>
    </citation>
    <scope>NUCLEOTIDE SEQUENCE [LARGE SCALE GENOMIC DNA]</scope>
    <source>
        <strain evidence="6 7">2CG4</strain>
    </source>
</reference>
<dbReference type="EMBL" id="WIND01000004">
    <property type="protein sequence ID" value="MSU89623.1"/>
    <property type="molecule type" value="Genomic_DNA"/>
</dbReference>
<evidence type="ECO:0008006" key="8">
    <source>
        <dbReference type="Google" id="ProtNLM"/>
    </source>
</evidence>
<evidence type="ECO:0000256" key="3">
    <source>
        <dbReference type="ARBA" id="ARBA00022989"/>
    </source>
</evidence>
<dbReference type="Pfam" id="PF04191">
    <property type="entry name" value="PEMT"/>
    <property type="match status" value="1"/>
</dbReference>
<evidence type="ECO:0000256" key="1">
    <source>
        <dbReference type="ARBA" id="ARBA00004127"/>
    </source>
</evidence>
<feature type="transmembrane region" description="Helical" evidence="5">
    <location>
        <begin position="110"/>
        <end position="135"/>
    </location>
</feature>
<keyword evidence="7" id="KW-1185">Reference proteome</keyword>
<keyword evidence="4 5" id="KW-0472">Membrane</keyword>
<comment type="subcellular location">
    <subcellularLocation>
        <location evidence="1">Endomembrane system</location>
        <topology evidence="1">Multi-pass membrane protein</topology>
    </subcellularLocation>
</comment>
<gene>
    <name evidence="6" type="ORF">GE300_08335</name>
</gene>
<dbReference type="AlphaFoldDB" id="A0A6L5YZD2"/>
<accession>A0A6L5YZD2</accession>
<sequence length="248" mass="27288">MLTRERMESQGDFLFRWRGLLPLVFLPWLALAVSRGEPIELAWGDFAGDAVATLAALCVLAGIALRAAAVAFAPRGTSGRNTRGQIAESLTTTGVYTLTRNPLYLGNCMIYVGLALLSQDLVLTAVMALALALYYERIILAEERFLEAEFGARYTEWAARVPAFLPRLTGWRRPAHRFSLRTLMRREYPGWLAAALFATAIHLGQDLVEGEALGDDPAEWILAALAIAGCLVLDQLKKRTRVLNVAGR</sequence>
<feature type="transmembrane region" description="Helical" evidence="5">
    <location>
        <begin position="52"/>
        <end position="74"/>
    </location>
</feature>
<proteinExistence type="predicted"/>
<evidence type="ECO:0000256" key="2">
    <source>
        <dbReference type="ARBA" id="ARBA00022692"/>
    </source>
</evidence>
<comment type="caution">
    <text evidence="6">The sequence shown here is derived from an EMBL/GenBank/DDBJ whole genome shotgun (WGS) entry which is preliminary data.</text>
</comment>
<evidence type="ECO:0000313" key="6">
    <source>
        <dbReference type="EMBL" id="MSU89623.1"/>
    </source>
</evidence>
<dbReference type="InterPro" id="IPR007318">
    <property type="entry name" value="Phopholipid_MeTrfase"/>
</dbReference>
<dbReference type="Gene3D" id="1.20.120.1630">
    <property type="match status" value="1"/>
</dbReference>
<dbReference type="PANTHER" id="PTHR12714:SF9">
    <property type="entry name" value="PROTEIN-S-ISOPRENYLCYSTEINE O-METHYLTRANSFERASE"/>
    <property type="match status" value="1"/>
</dbReference>
<dbReference type="PANTHER" id="PTHR12714">
    <property type="entry name" value="PROTEIN-S ISOPRENYLCYSTEINE O-METHYLTRANSFERASE"/>
    <property type="match status" value="1"/>
</dbReference>
<keyword evidence="2 5" id="KW-0812">Transmembrane</keyword>
<dbReference type="GO" id="GO:0012505">
    <property type="term" value="C:endomembrane system"/>
    <property type="evidence" value="ECO:0007669"/>
    <property type="project" value="UniProtKB-SubCell"/>
</dbReference>
<organism evidence="6 7">
    <name type="scientific">Halovulum marinum</name>
    <dbReference type="NCBI Taxonomy" id="2662447"/>
    <lineage>
        <taxon>Bacteria</taxon>
        <taxon>Pseudomonadati</taxon>
        <taxon>Pseudomonadota</taxon>
        <taxon>Alphaproteobacteria</taxon>
        <taxon>Rhodobacterales</taxon>
        <taxon>Paracoccaceae</taxon>
        <taxon>Halovulum</taxon>
    </lineage>
</organism>
<evidence type="ECO:0000256" key="4">
    <source>
        <dbReference type="ARBA" id="ARBA00023136"/>
    </source>
</evidence>
<evidence type="ECO:0000313" key="7">
    <source>
        <dbReference type="Proteomes" id="UP000474957"/>
    </source>
</evidence>
<evidence type="ECO:0000256" key="5">
    <source>
        <dbReference type="SAM" id="Phobius"/>
    </source>
</evidence>
<dbReference type="Proteomes" id="UP000474957">
    <property type="component" value="Unassembled WGS sequence"/>
</dbReference>
<keyword evidence="3 5" id="KW-1133">Transmembrane helix</keyword>
<dbReference type="RefSeq" id="WP_154446095.1">
    <property type="nucleotide sequence ID" value="NZ_WIND01000004.1"/>
</dbReference>
<dbReference type="GO" id="GO:0016740">
    <property type="term" value="F:transferase activity"/>
    <property type="evidence" value="ECO:0007669"/>
    <property type="project" value="UniProtKB-ARBA"/>
</dbReference>
<protein>
    <recommendedName>
        <fullName evidence="8">Protein-S-isoprenylcysteine O-methyltransferase Ste14</fullName>
    </recommendedName>
</protein>
<name>A0A6L5YZD2_9RHOB</name>